<keyword evidence="8" id="KW-1185">Reference proteome</keyword>
<gene>
    <name evidence="7" type="ORF">R1flu_018408</name>
</gene>
<dbReference type="InterPro" id="IPR045766">
    <property type="entry name" value="MCAfunc"/>
</dbReference>
<dbReference type="InterPro" id="IPR011989">
    <property type="entry name" value="ARM-like"/>
</dbReference>
<dbReference type="InterPro" id="IPR059179">
    <property type="entry name" value="MLKL-like_MCAfunc"/>
</dbReference>
<dbReference type="SMART" id="SM00185">
    <property type="entry name" value="ARM"/>
    <property type="match status" value="10"/>
</dbReference>
<dbReference type="InterPro" id="IPR016024">
    <property type="entry name" value="ARM-type_fold"/>
</dbReference>
<evidence type="ECO:0000259" key="6">
    <source>
        <dbReference type="PROSITE" id="PS51698"/>
    </source>
</evidence>
<dbReference type="Gene3D" id="3.30.40.10">
    <property type="entry name" value="Zinc/RING finger domain, C3HC4 (zinc finger)"/>
    <property type="match status" value="1"/>
</dbReference>
<accession>A0ABD1ZFR2</accession>
<dbReference type="Pfam" id="PF00514">
    <property type="entry name" value="Arm"/>
    <property type="match status" value="1"/>
</dbReference>
<dbReference type="GO" id="GO:0061630">
    <property type="term" value="F:ubiquitin protein ligase activity"/>
    <property type="evidence" value="ECO:0007669"/>
    <property type="project" value="UniProtKB-EC"/>
</dbReference>
<dbReference type="CDD" id="cd16664">
    <property type="entry name" value="RING-Ubox_PUB"/>
    <property type="match status" value="1"/>
</dbReference>
<dbReference type="PANTHER" id="PTHR45958">
    <property type="entry name" value="RING-TYPE E3 UBIQUITIN TRANSFERASE"/>
    <property type="match status" value="1"/>
</dbReference>
<dbReference type="CDD" id="cd21037">
    <property type="entry name" value="MLKL_NTD"/>
    <property type="match status" value="1"/>
</dbReference>
<comment type="catalytic activity">
    <reaction evidence="1">
        <text>S-ubiquitinyl-[E2 ubiquitin-conjugating enzyme]-L-cysteine + [acceptor protein]-L-lysine = [E2 ubiquitin-conjugating enzyme]-L-cysteine + N(6)-ubiquitinyl-[acceptor protein]-L-lysine.</text>
        <dbReference type="EC" id="2.3.2.27"/>
    </reaction>
</comment>
<comment type="pathway">
    <text evidence="2">Protein modification; protein ubiquitination.</text>
</comment>
<keyword evidence="5" id="KW-0175">Coiled coil</keyword>
<protein>
    <recommendedName>
        <fullName evidence="3">RING-type E3 ubiquitin transferase</fullName>
        <ecNumber evidence="3">2.3.2.27</ecNumber>
    </recommendedName>
</protein>
<dbReference type="InterPro" id="IPR003613">
    <property type="entry name" value="Ubox_domain"/>
</dbReference>
<dbReference type="InterPro" id="IPR000225">
    <property type="entry name" value="Armadillo"/>
</dbReference>
<name>A0ABD1ZFR2_9MARC</name>
<organism evidence="7 8">
    <name type="scientific">Riccia fluitans</name>
    <dbReference type="NCBI Taxonomy" id="41844"/>
    <lineage>
        <taxon>Eukaryota</taxon>
        <taxon>Viridiplantae</taxon>
        <taxon>Streptophyta</taxon>
        <taxon>Embryophyta</taxon>
        <taxon>Marchantiophyta</taxon>
        <taxon>Marchantiopsida</taxon>
        <taxon>Marchantiidae</taxon>
        <taxon>Marchantiales</taxon>
        <taxon>Ricciaceae</taxon>
        <taxon>Riccia</taxon>
    </lineage>
</organism>
<reference evidence="7 8" key="1">
    <citation type="submission" date="2024-09" db="EMBL/GenBank/DDBJ databases">
        <title>Chromosome-scale assembly of Riccia fluitans.</title>
        <authorList>
            <person name="Paukszto L."/>
            <person name="Sawicki J."/>
            <person name="Karawczyk K."/>
            <person name="Piernik-Szablinska J."/>
            <person name="Szczecinska M."/>
            <person name="Mazdziarz M."/>
        </authorList>
    </citation>
    <scope>NUCLEOTIDE SEQUENCE [LARGE SCALE GENOMIC DNA]</scope>
    <source>
        <strain evidence="7">Rf_01</strain>
        <tissue evidence="7">Aerial parts of the thallus</tissue>
    </source>
</reference>
<feature type="repeat" description="ARM" evidence="4">
    <location>
        <begin position="376"/>
        <end position="418"/>
    </location>
</feature>
<dbReference type="InterPro" id="IPR058678">
    <property type="entry name" value="ARM_PUB"/>
</dbReference>
<dbReference type="PROSITE" id="PS51698">
    <property type="entry name" value="U_BOX"/>
    <property type="match status" value="1"/>
</dbReference>
<evidence type="ECO:0000256" key="1">
    <source>
        <dbReference type="ARBA" id="ARBA00000900"/>
    </source>
</evidence>
<evidence type="ECO:0000256" key="3">
    <source>
        <dbReference type="ARBA" id="ARBA00012483"/>
    </source>
</evidence>
<dbReference type="EMBL" id="JBHFFA010000001">
    <property type="protein sequence ID" value="KAL2650280.1"/>
    <property type="molecule type" value="Genomic_DNA"/>
</dbReference>
<evidence type="ECO:0000256" key="2">
    <source>
        <dbReference type="ARBA" id="ARBA00004906"/>
    </source>
</evidence>
<proteinExistence type="predicted"/>
<evidence type="ECO:0000313" key="7">
    <source>
        <dbReference type="EMBL" id="KAL2650280.1"/>
    </source>
</evidence>
<dbReference type="SUPFAM" id="SSF48371">
    <property type="entry name" value="ARM repeat"/>
    <property type="match status" value="3"/>
</dbReference>
<dbReference type="InterPro" id="IPR013083">
    <property type="entry name" value="Znf_RING/FYVE/PHD"/>
</dbReference>
<dbReference type="PANTHER" id="PTHR45958:SF5">
    <property type="entry name" value="RING-TYPE E3 UBIQUITIN TRANSFERASE"/>
    <property type="match status" value="1"/>
</dbReference>
<dbReference type="Pfam" id="PF25598">
    <property type="entry name" value="ARM_PUB"/>
    <property type="match status" value="1"/>
</dbReference>
<dbReference type="InterPro" id="IPR052608">
    <property type="entry name" value="U-box_domain_protein"/>
</dbReference>
<comment type="caution">
    <text evidence="7">The sequence shown here is derived from an EMBL/GenBank/DDBJ whole genome shotgun (WGS) entry which is preliminary data.</text>
</comment>
<dbReference type="Gene3D" id="1.20.930.20">
    <property type="entry name" value="Adaptor protein Cbl, N-terminal domain"/>
    <property type="match status" value="1"/>
</dbReference>
<evidence type="ECO:0000313" key="8">
    <source>
        <dbReference type="Proteomes" id="UP001605036"/>
    </source>
</evidence>
<dbReference type="InterPro" id="IPR045210">
    <property type="entry name" value="RING-Ubox_PUB"/>
</dbReference>
<dbReference type="AlphaFoldDB" id="A0ABD1ZFR2"/>
<feature type="coiled-coil region" evidence="5">
    <location>
        <begin position="202"/>
        <end position="234"/>
    </location>
</feature>
<dbReference type="Pfam" id="PF19584">
    <property type="entry name" value="MCAfunc"/>
    <property type="match status" value="1"/>
</dbReference>
<dbReference type="Proteomes" id="UP001605036">
    <property type="component" value="Unassembled WGS sequence"/>
</dbReference>
<sequence>MFRGAVGNAVLVPISEVLARVLVQVAKTAVAAKDVLIERESFSELSNYLERLRPILGELSERNVNDSPTMRTALEAIDQQLKVAKDLMNRCKQKSRFYLLMQCRSIVKQIQDITRELGRCISLLPLATLDVSLETCQETKELIEAMKEAHFHAAVAEEEIIEKIESGIRERQTDSEFANDLLLQIAKAVGVSVDPRALKQELNEIRKEKEEAVLRKSQAEAVQLEQIIALLSRADAATTPIEKEEIYLKKRGFGGGGMLPPLQSFYCPITREVMDEPVEIASGQTFEKSAILTWFRAGNRTCPITKLELEILDMKPNQALRHSIEEWRERNTIIRISGVRPRLLCGREQEVSSALQELHQLSEEKLQHRHWIASEGLIPVLVDLLNTSNRNIRSNTLATLKSICVHNDVNKETVARAGAITMVVKSLARDVGEGRQAVALLLELSENAKICEEIGKAQGCILLLVTMLNSENPHAVEDAKELLKNLSFNDQNVVQMAEANHFKPLVHRLNEGTDMTKILMASALSRMGLTDQGRAALAKEGAVVTLVQMISIGRLEARAAALGALQNLSTLDENRGYLIDAGVVPLMLQLLFSVTSAAMSLKEYAAAILANIAKASTTAETKIDISGNILESDETIYQLLSLLNLAGPIIQRHLLTALLGMSSLPSAISVRNKLRTGGAIQLLLPFCEASDVEVRVQAVCLLYCISGDGHGREMAEHLGPTYLRALIRLVNVSKRDEERAAAMGVIASLPSSDAQLTQVLLEAEALPAVCNVLTLNNTNTSTTLVRNHLLENAVGALLRFTGAHDKHLLKMIAELDVITKLVQLLGIGTPLAKQRAAMALSHFSEYSKRLSTPIPRENGLVWFVCCSSTPEKGCSVHGGHCSVKGSFCLVAAEAVSPLVQTLDEKEDGAAEAALGALKTLLNDERWEKGAHVLAECQGINPIIRLLTCGTPGAKEMAVWILEKLFRIEKYRTAFGAAAQMPLIDLTQKGSIATKPLAAKILAHLNVLHSQSTYF</sequence>
<dbReference type="EC" id="2.3.2.27" evidence="3"/>
<evidence type="ECO:0000256" key="5">
    <source>
        <dbReference type="SAM" id="Coils"/>
    </source>
</evidence>
<dbReference type="PROSITE" id="PS50176">
    <property type="entry name" value="ARM_REPEAT"/>
    <property type="match status" value="2"/>
</dbReference>
<dbReference type="Pfam" id="PF04564">
    <property type="entry name" value="U-box"/>
    <property type="match status" value="1"/>
</dbReference>
<dbReference type="SUPFAM" id="SSF57850">
    <property type="entry name" value="RING/U-box"/>
    <property type="match status" value="1"/>
</dbReference>
<feature type="repeat" description="ARM" evidence="4">
    <location>
        <begin position="541"/>
        <end position="583"/>
    </location>
</feature>
<dbReference type="SMART" id="SM00504">
    <property type="entry name" value="Ubox"/>
    <property type="match status" value="1"/>
</dbReference>
<evidence type="ECO:0000256" key="4">
    <source>
        <dbReference type="PROSITE-ProRule" id="PRU00259"/>
    </source>
</evidence>
<feature type="domain" description="U-box" evidence="6">
    <location>
        <begin position="260"/>
        <end position="334"/>
    </location>
</feature>
<dbReference type="Gene3D" id="1.25.10.10">
    <property type="entry name" value="Leucine-rich Repeat Variant"/>
    <property type="match status" value="3"/>
</dbReference>
<dbReference type="InterPro" id="IPR036537">
    <property type="entry name" value="Adaptor_Cbl_N_dom_sf"/>
</dbReference>